<dbReference type="PANTHER" id="PTHR11188">
    <property type="entry name" value="ARRESTIN DOMAIN CONTAINING PROTEIN"/>
    <property type="match status" value="1"/>
</dbReference>
<name>A0A9N8ZAY9_9GLOM</name>
<evidence type="ECO:0000313" key="4">
    <source>
        <dbReference type="Proteomes" id="UP000789342"/>
    </source>
</evidence>
<feature type="region of interest" description="Disordered" evidence="1">
    <location>
        <begin position="376"/>
        <end position="437"/>
    </location>
</feature>
<dbReference type="EMBL" id="CAJVPV010000959">
    <property type="protein sequence ID" value="CAG8481320.1"/>
    <property type="molecule type" value="Genomic_DNA"/>
</dbReference>
<dbReference type="GO" id="GO:0005886">
    <property type="term" value="C:plasma membrane"/>
    <property type="evidence" value="ECO:0007669"/>
    <property type="project" value="TreeGrafter"/>
</dbReference>
<protein>
    <submittedName>
        <fullName evidence="3">13512_t:CDS:1</fullName>
    </submittedName>
</protein>
<dbReference type="GO" id="GO:0030674">
    <property type="term" value="F:protein-macromolecule adaptor activity"/>
    <property type="evidence" value="ECO:0007669"/>
    <property type="project" value="TreeGrafter"/>
</dbReference>
<sequence>MTDDERSSTTSSNNYARDNYNVGGVPVPIQYTRRHQNLFFAYAHGSNKFQRGELGLSNSYLEGCLVFNYDKAVKIKSVILHFKGIEKVEGNGPGNRGGTRTFSNVHVLAERHKKLDVKLLERTASGELPFHFPLHSNLSSSFGMKVERPKNDNVVADFAKAQINYTLSATVETEKRFINTTDLVEVNCPLKQILAFYDIIPFTKVTGTHCSPSNRPLLKYSFDIPEYLGIGTETAIPIRIKLIKSNVKILRIDATLRTCVELSLENQEKMPKQCVKDKHNIGSEVFNSHTAENEDEILQMLPLFIPNNIHATYFGTFVIIKHKLDIKLRLEGRDLDLRKTVPITIATIRNQDRMNTLTTPQSDVISYQDFRSERSALRHDGSNSSDSVNEKRSNTPDENNEQTQHPGYTYEGKRRNSEVSQVSSKPGVTEIKQQQFS</sequence>
<dbReference type="InterPro" id="IPR011022">
    <property type="entry name" value="Arrestin_C-like"/>
</dbReference>
<dbReference type="Proteomes" id="UP000789342">
    <property type="component" value="Unassembled WGS sequence"/>
</dbReference>
<feature type="domain" description="Arrestin C-terminal-like" evidence="2">
    <location>
        <begin position="229"/>
        <end position="349"/>
    </location>
</feature>
<evidence type="ECO:0000256" key="1">
    <source>
        <dbReference type="SAM" id="MobiDB-lite"/>
    </source>
</evidence>
<comment type="caution">
    <text evidence="3">The sequence shown here is derived from an EMBL/GenBank/DDBJ whole genome shotgun (WGS) entry which is preliminary data.</text>
</comment>
<proteinExistence type="predicted"/>
<dbReference type="Pfam" id="PF02752">
    <property type="entry name" value="Arrestin_C"/>
    <property type="match status" value="1"/>
</dbReference>
<dbReference type="OrthoDB" id="2347952at2759"/>
<dbReference type="GO" id="GO:0031625">
    <property type="term" value="F:ubiquitin protein ligase binding"/>
    <property type="evidence" value="ECO:0007669"/>
    <property type="project" value="TreeGrafter"/>
</dbReference>
<dbReference type="AlphaFoldDB" id="A0A9N8ZAY9"/>
<dbReference type="GO" id="GO:0005829">
    <property type="term" value="C:cytosol"/>
    <property type="evidence" value="ECO:0007669"/>
    <property type="project" value="TreeGrafter"/>
</dbReference>
<evidence type="ECO:0000313" key="3">
    <source>
        <dbReference type="EMBL" id="CAG8481320.1"/>
    </source>
</evidence>
<dbReference type="InterPro" id="IPR050357">
    <property type="entry name" value="Arrestin_domain-protein"/>
</dbReference>
<reference evidence="3" key="1">
    <citation type="submission" date="2021-06" db="EMBL/GenBank/DDBJ databases">
        <authorList>
            <person name="Kallberg Y."/>
            <person name="Tangrot J."/>
            <person name="Rosling A."/>
        </authorList>
    </citation>
    <scope>NUCLEOTIDE SEQUENCE</scope>
    <source>
        <strain evidence="3">CL551</strain>
    </source>
</reference>
<keyword evidence="4" id="KW-1185">Reference proteome</keyword>
<gene>
    <name evidence="3" type="ORF">AMORRO_LOCUS2320</name>
</gene>
<feature type="compositionally biased region" description="Polar residues" evidence="1">
    <location>
        <begin position="418"/>
        <end position="437"/>
    </location>
</feature>
<dbReference type="Gene3D" id="2.60.40.640">
    <property type="match status" value="1"/>
</dbReference>
<dbReference type="GO" id="GO:0070086">
    <property type="term" value="P:ubiquitin-dependent endocytosis"/>
    <property type="evidence" value="ECO:0007669"/>
    <property type="project" value="TreeGrafter"/>
</dbReference>
<organism evidence="3 4">
    <name type="scientific">Acaulospora morrowiae</name>
    <dbReference type="NCBI Taxonomy" id="94023"/>
    <lineage>
        <taxon>Eukaryota</taxon>
        <taxon>Fungi</taxon>
        <taxon>Fungi incertae sedis</taxon>
        <taxon>Mucoromycota</taxon>
        <taxon>Glomeromycotina</taxon>
        <taxon>Glomeromycetes</taxon>
        <taxon>Diversisporales</taxon>
        <taxon>Acaulosporaceae</taxon>
        <taxon>Acaulospora</taxon>
    </lineage>
</organism>
<dbReference type="InterPro" id="IPR014752">
    <property type="entry name" value="Arrestin-like_C"/>
</dbReference>
<dbReference type="PANTHER" id="PTHR11188:SF17">
    <property type="entry name" value="FI21816P1"/>
    <property type="match status" value="1"/>
</dbReference>
<accession>A0A9N8ZAY9</accession>
<evidence type="ECO:0000259" key="2">
    <source>
        <dbReference type="Pfam" id="PF02752"/>
    </source>
</evidence>